<evidence type="ECO:0000313" key="6">
    <source>
        <dbReference type="Proteomes" id="UP000070504"/>
    </source>
</evidence>
<dbReference type="InterPro" id="IPR018905">
    <property type="entry name" value="A-galactase_NEW3"/>
</dbReference>
<dbReference type="Pfam" id="PF23619">
    <property type="entry name" value="Ig_VWA7"/>
    <property type="match status" value="1"/>
</dbReference>
<gene>
    <name evidence="5" type="ORF">AKJ54_00760</name>
</gene>
<dbReference type="SMART" id="SM00710">
    <property type="entry name" value="PbH1"/>
    <property type="match status" value="5"/>
</dbReference>
<feature type="compositionally biased region" description="Low complexity" evidence="1">
    <location>
        <begin position="1393"/>
        <end position="1417"/>
    </location>
</feature>
<evidence type="ECO:0008006" key="7">
    <source>
        <dbReference type="Google" id="ProtNLM"/>
    </source>
</evidence>
<feature type="transmembrane region" description="Helical" evidence="2">
    <location>
        <begin position="1442"/>
        <end position="1462"/>
    </location>
</feature>
<dbReference type="Proteomes" id="UP000070504">
    <property type="component" value="Unassembled WGS sequence"/>
</dbReference>
<keyword evidence="2" id="KW-0812">Transmembrane</keyword>
<dbReference type="SUPFAM" id="SSF51126">
    <property type="entry name" value="Pectin lyase-like"/>
    <property type="match status" value="1"/>
</dbReference>
<evidence type="ECO:0000256" key="1">
    <source>
        <dbReference type="SAM" id="MobiDB-lite"/>
    </source>
</evidence>
<dbReference type="InterPro" id="IPR006626">
    <property type="entry name" value="PbH1"/>
</dbReference>
<dbReference type="EMBL" id="LHYH01000012">
    <property type="protein sequence ID" value="KXB07091.1"/>
    <property type="molecule type" value="Genomic_DNA"/>
</dbReference>
<dbReference type="InterPro" id="IPR012334">
    <property type="entry name" value="Pectin_lyas_fold"/>
</dbReference>
<accession>A0A133VKY0</accession>
<name>A0A133VKY0_9EURY</name>
<evidence type="ECO:0000259" key="3">
    <source>
        <dbReference type="Pfam" id="PF10633"/>
    </source>
</evidence>
<dbReference type="InterPro" id="IPR057615">
    <property type="entry name" value="Ig_VWA7"/>
</dbReference>
<feature type="compositionally biased region" description="Acidic residues" evidence="1">
    <location>
        <begin position="1418"/>
        <end position="1427"/>
    </location>
</feature>
<protein>
    <recommendedName>
        <fullName evidence="7">DUF11 domain-containing protein</fullName>
    </recommendedName>
</protein>
<feature type="domain" description="VWA7 Ig-like" evidence="4">
    <location>
        <begin position="1323"/>
        <end position="1397"/>
    </location>
</feature>
<dbReference type="PATRIC" id="fig|1698283.3.peg.30"/>
<dbReference type="InterPro" id="IPR013783">
    <property type="entry name" value="Ig-like_fold"/>
</dbReference>
<dbReference type="Gene3D" id="2.160.20.10">
    <property type="entry name" value="Single-stranded right-handed beta-helix, Pectin lyase-like"/>
    <property type="match status" value="1"/>
</dbReference>
<proteinExistence type="predicted"/>
<sequence>MRVRLSVFLLVTALAVGLLASSSVVTAKPVAPDPDGLWAGQADWGERFIWENENAVGYPGSHYWSTLDVGVGLNSYDPYKQDWTSSGSATFNARAYLEGGGPYLVVVDNLQADESYVFGLDFVSGADRPNSAVFKWELENSTHVFVPDDYLAVIDNVNGGGFGSSPDVNLRAEDNHVFKADDTANIVYENAVNVEVSPSLGSGDVGDTLSYTVTVHNNSSFYDQTFDLSATDSEDWTISFDDNSLFASAGSSASTTMRVTLEGGSSDDITVWADSALIENDSATCQASGEVIVDFNTWIEPSINSGFRGSGLSWTVNVRNTGNVSGNYDLTVSDNAGWGDNVSLSSDNMVGVSPGSTGTATLRVTVPDNAGYGDHNISVKATSQENASLSKENRCTVRVVGHVRLYDDSNDKVGDYSEIQPAVDDASQNYKVLVSPGTYQENLMMDVPNLTLQSSDGTSSTIIESQGEDPEFGVAIDNDNVRLQGFTIEGGLPLVAGIESPENVTGTIIENVTLRSDNGPGILLFGGDMTIDNSIIDGADVTGGVDEFMVTGGIFALASDIDISDSKIINWNGDNCVAIVLNPPLSPAQPARLVMENCRIENSNAGAIGFSNSNFVIENSVIDGSGATALGNGGAPPPLGLAVLDNSELIVSGSDIVNWNLDNSVATVIGNPGLDPSKPSSMSIVDSLVENNFIGVMVGGNGSLLAKFTSFENNFTGVGGFDYASIEFCSFLGNDNGVLNLGGDPTWNARKNWWGDPSGPGGSGSGSGDNVSENVVFTPWLLGQSPEPEAATIELGSNSEELDNIGVELDSTGEGKISAVKIDNFGGISLPENRSLAGMYVDVSTIPDNLAENVTITIHYSDNDVEGIAEENLDLYYWNRTDENWQVCDNISVNTEGNTITGSVSHLTPFAPMGPPSAANVDVSISPNERETVVGETLTYDVTVVNTGSDVDNFDLTLSDDAGWNPSLETALLEGVSAGESRVVTLSVTIPSGAEPCTRDNITVVATSQVDNEASDNDTCVAHAIASKPLAPDPEGLWAGQADWGERFIWENEDAVGYPSSHYWASLDVGVGLNPYDPYKQDWTGSGAATFNVRAYLEGGGPYLAVVDNLRTDEAYVFGLDFVSGADRPNNALLKWDLENATHRFLPVGYSAVFENVSEDFFLNLYETDNYRFTTNDSVTLYIDNFAPEVNVSVLGSSYKDGTIGGTVEYEVKIESMADDVSYLDRLAEASFAYDLSISDDAGWNLSLDNTMIENLRPGESVTTKLTVSVPGSADNCTEDNVNIMATSLTDRWVTGSATCTAHAVNRGVSVSILPGDQEGNLGESVSYTVNITNEGSVEDNYSLDVSGEWSSQLSASTVSLGAGGSASVTLNVTIPDGAVAGESKTVTVTATSQTDSNVSGSGSSTVTVSGAAAPPTGEEEEEEEEAPVGGVPSREEEDRGLPLVIIVIVAGIVVLSVGYILGLGRK</sequence>
<feature type="region of interest" description="Disordered" evidence="1">
    <location>
        <begin position="1391"/>
        <end position="1436"/>
    </location>
</feature>
<dbReference type="PANTHER" id="PTHR39198:SF1">
    <property type="entry name" value="ALPHA-GALACTOSIDASE NEW3 DOMAIN-CONTAINING PROTEIN"/>
    <property type="match status" value="1"/>
</dbReference>
<keyword evidence="2" id="KW-1133">Transmembrane helix</keyword>
<dbReference type="Pfam" id="PF10633">
    <property type="entry name" value="NPCBM_assoc"/>
    <property type="match status" value="2"/>
</dbReference>
<comment type="caution">
    <text evidence="5">The sequence shown here is derived from an EMBL/GenBank/DDBJ whole genome shotgun (WGS) entry which is preliminary data.</text>
</comment>
<feature type="domain" description="Alpha-galactosidase NEW3" evidence="3">
    <location>
        <begin position="935"/>
        <end position="1007"/>
    </location>
</feature>
<reference evidence="5 6" key="1">
    <citation type="journal article" date="2016" name="Sci. Rep.">
        <title>Metabolic traits of an uncultured archaeal lineage -MSBL1- from brine pools of the Red Sea.</title>
        <authorList>
            <person name="Mwirichia R."/>
            <person name="Alam I."/>
            <person name="Rashid M."/>
            <person name="Vinu M."/>
            <person name="Ba-Alawi W."/>
            <person name="Anthony Kamau A."/>
            <person name="Kamanda Ngugi D."/>
            <person name="Goker M."/>
            <person name="Klenk H.P."/>
            <person name="Bajic V."/>
            <person name="Stingl U."/>
        </authorList>
    </citation>
    <scope>NUCLEOTIDE SEQUENCE [LARGE SCALE GENOMIC DNA]</scope>
    <source>
        <strain evidence="5">SCGC-AAA382K21</strain>
    </source>
</reference>
<dbReference type="InterPro" id="IPR011050">
    <property type="entry name" value="Pectin_lyase_fold/virulence"/>
</dbReference>
<feature type="domain" description="Alpha-galactosidase NEW3" evidence="3">
    <location>
        <begin position="317"/>
        <end position="382"/>
    </location>
</feature>
<evidence type="ECO:0000259" key="4">
    <source>
        <dbReference type="Pfam" id="PF23619"/>
    </source>
</evidence>
<keyword evidence="2" id="KW-0472">Membrane</keyword>
<evidence type="ECO:0000313" key="5">
    <source>
        <dbReference type="EMBL" id="KXB07091.1"/>
    </source>
</evidence>
<dbReference type="Gene3D" id="2.60.40.10">
    <property type="entry name" value="Immunoglobulins"/>
    <property type="match status" value="3"/>
</dbReference>
<dbReference type="PANTHER" id="PTHR39198">
    <property type="entry name" value="HYPOTHETICAL MEMBRANE PROTEIN, CONSERVED"/>
    <property type="match status" value="1"/>
</dbReference>
<evidence type="ECO:0000256" key="2">
    <source>
        <dbReference type="SAM" id="Phobius"/>
    </source>
</evidence>
<keyword evidence="6" id="KW-1185">Reference proteome</keyword>
<organism evidence="5 6">
    <name type="scientific">candidate division MSBL1 archaeon SCGC-AAA382K21</name>
    <dbReference type="NCBI Taxonomy" id="1698283"/>
    <lineage>
        <taxon>Archaea</taxon>
        <taxon>Methanobacteriati</taxon>
        <taxon>Methanobacteriota</taxon>
        <taxon>candidate division MSBL1</taxon>
    </lineage>
</organism>